<dbReference type="EMBL" id="MBFS01000004">
    <property type="protein sequence ID" value="PVV05441.1"/>
    <property type="molecule type" value="Genomic_DNA"/>
</dbReference>
<proteinExistence type="predicted"/>
<dbReference type="AlphaFoldDB" id="A0A2T9ZLK0"/>
<accession>A0A2T9ZLK0</accession>
<evidence type="ECO:0000256" key="1">
    <source>
        <dbReference type="SAM" id="MobiDB-lite"/>
    </source>
</evidence>
<reference evidence="2 3" key="1">
    <citation type="journal article" date="2018" name="MBio">
        <title>Comparative Genomics Reveals the Core Gene Toolbox for the Fungus-Insect Symbiosis.</title>
        <authorList>
            <person name="Wang Y."/>
            <person name="Stata M."/>
            <person name="Wang W."/>
            <person name="Stajich J.E."/>
            <person name="White M.M."/>
            <person name="Moncalvo J.M."/>
        </authorList>
    </citation>
    <scope>NUCLEOTIDE SEQUENCE [LARGE SCALE GENOMIC DNA]</scope>
    <source>
        <strain evidence="2 3">SC-DP-2</strain>
    </source>
</reference>
<evidence type="ECO:0000313" key="2">
    <source>
        <dbReference type="EMBL" id="PVV05441.1"/>
    </source>
</evidence>
<sequence>MSISSIFICFISMRLNRVQDVPVSNTDWYKSHLMEKFVSMHPSLPNDNIQIIETAEDQNTEKNKVQRSQSNLESIFSEIEILGNNSTELAQDSVENPTFTNQKTKGTNANSGKDEISTIDNSYEILNTEEILDNLETEHKKSKDNITALEKKDKYQTDKSNNQSGSSIKNSLNSYNSTVVNIDVDSDFDDEWWEINADDSDINDSSYSLVSDAETGSHPSVNSSLNKSSKNTYSDDFDESKKRLLAERSQFLEKNLSLFGNMWILIDKLCTEKTKEFFEMVKSLKSSNLDDLSLQSLTLEESKTLEKVESNSPTKVQQQEIFRNNISQV</sequence>
<feature type="compositionally biased region" description="Low complexity" evidence="1">
    <location>
        <begin position="217"/>
        <end position="234"/>
    </location>
</feature>
<feature type="compositionally biased region" description="Basic and acidic residues" evidence="1">
    <location>
        <begin position="141"/>
        <end position="157"/>
    </location>
</feature>
<evidence type="ECO:0000313" key="3">
    <source>
        <dbReference type="Proteomes" id="UP000245609"/>
    </source>
</evidence>
<gene>
    <name evidence="2" type="ORF">BB560_000033</name>
</gene>
<comment type="caution">
    <text evidence="2">The sequence shown here is derived from an EMBL/GenBank/DDBJ whole genome shotgun (WGS) entry which is preliminary data.</text>
</comment>
<name>A0A2T9ZLK0_9FUNG</name>
<feature type="compositionally biased region" description="Polar residues" evidence="1">
    <location>
        <begin position="158"/>
        <end position="170"/>
    </location>
</feature>
<feature type="region of interest" description="Disordered" evidence="1">
    <location>
        <begin position="206"/>
        <end position="235"/>
    </location>
</feature>
<protein>
    <submittedName>
        <fullName evidence="2">Uncharacterized protein</fullName>
    </submittedName>
</protein>
<dbReference type="Proteomes" id="UP000245609">
    <property type="component" value="Unassembled WGS sequence"/>
</dbReference>
<keyword evidence="3" id="KW-1185">Reference proteome</keyword>
<organism evidence="2 3">
    <name type="scientific">Smittium megazygosporum</name>
    <dbReference type="NCBI Taxonomy" id="133381"/>
    <lineage>
        <taxon>Eukaryota</taxon>
        <taxon>Fungi</taxon>
        <taxon>Fungi incertae sedis</taxon>
        <taxon>Zoopagomycota</taxon>
        <taxon>Kickxellomycotina</taxon>
        <taxon>Harpellomycetes</taxon>
        <taxon>Harpellales</taxon>
        <taxon>Legeriomycetaceae</taxon>
        <taxon>Smittium</taxon>
    </lineage>
</organism>
<feature type="region of interest" description="Disordered" evidence="1">
    <location>
        <begin position="141"/>
        <end position="170"/>
    </location>
</feature>